<gene>
    <name evidence="3" type="ORF">AVEN_2306_1</name>
    <name evidence="2" type="ORF">AVEN_246469_1</name>
</gene>
<dbReference type="AlphaFoldDB" id="A0A4Y2IG21"/>
<sequence>MIFIGGYVHGTVIVEFPTLIALSICYLVKRWVLLLSSYNIYLKNMDFHTNQANFGSIFQEYIIIEKNLRILKETLSIPLLLCLSCAFVNSYIMLSELLQLKIEPFILLEICTFSIMDLVSTTGLTICCSMIPENMLKIKITAGILLDRYQLYDVIKEKEILILKRIEGKNIIYLTAGDMIDIKKSLFLSSSGTLLTYGLLIYNLD</sequence>
<dbReference type="EMBL" id="BGPR01185843">
    <property type="protein sequence ID" value="GBM76693.1"/>
    <property type="molecule type" value="Genomic_DNA"/>
</dbReference>
<proteinExistence type="predicted"/>
<name>A0A4Y2IG21_ARAVE</name>
<reference evidence="2 4" key="1">
    <citation type="journal article" date="2019" name="Sci. Rep.">
        <title>Orb-weaving spider Araneus ventricosus genome elucidates the spidroin gene catalogue.</title>
        <authorList>
            <person name="Kono N."/>
            <person name="Nakamura H."/>
            <person name="Ohtoshi R."/>
            <person name="Moran D.A.P."/>
            <person name="Shinohara A."/>
            <person name="Yoshida Y."/>
            <person name="Fujiwara M."/>
            <person name="Mori M."/>
            <person name="Tomita M."/>
            <person name="Arakawa K."/>
        </authorList>
    </citation>
    <scope>NUCLEOTIDE SEQUENCE [LARGE SCALE GENOMIC DNA]</scope>
</reference>
<keyword evidence="1" id="KW-1133">Transmembrane helix</keyword>
<dbReference type="EMBL" id="BGPR01194450">
    <property type="protein sequence ID" value="GBN00481.1"/>
    <property type="molecule type" value="Genomic_DNA"/>
</dbReference>
<evidence type="ECO:0008006" key="5">
    <source>
        <dbReference type="Google" id="ProtNLM"/>
    </source>
</evidence>
<feature type="transmembrane region" description="Helical" evidence="1">
    <location>
        <begin position="75"/>
        <end position="94"/>
    </location>
</feature>
<accession>A0A4Y2IG21</accession>
<keyword evidence="4" id="KW-1185">Reference proteome</keyword>
<evidence type="ECO:0000313" key="2">
    <source>
        <dbReference type="EMBL" id="GBM76693.1"/>
    </source>
</evidence>
<dbReference type="Proteomes" id="UP000499080">
    <property type="component" value="Unassembled WGS sequence"/>
</dbReference>
<evidence type="ECO:0000313" key="3">
    <source>
        <dbReference type="EMBL" id="GBN00481.1"/>
    </source>
</evidence>
<organism evidence="2 4">
    <name type="scientific">Araneus ventricosus</name>
    <name type="common">Orbweaver spider</name>
    <name type="synonym">Epeira ventricosa</name>
    <dbReference type="NCBI Taxonomy" id="182803"/>
    <lineage>
        <taxon>Eukaryota</taxon>
        <taxon>Metazoa</taxon>
        <taxon>Ecdysozoa</taxon>
        <taxon>Arthropoda</taxon>
        <taxon>Chelicerata</taxon>
        <taxon>Arachnida</taxon>
        <taxon>Araneae</taxon>
        <taxon>Araneomorphae</taxon>
        <taxon>Entelegynae</taxon>
        <taxon>Araneoidea</taxon>
        <taxon>Araneidae</taxon>
        <taxon>Araneus</taxon>
    </lineage>
</organism>
<keyword evidence="1" id="KW-0812">Transmembrane</keyword>
<evidence type="ECO:0000313" key="4">
    <source>
        <dbReference type="Proteomes" id="UP000499080"/>
    </source>
</evidence>
<keyword evidence="1" id="KW-0472">Membrane</keyword>
<comment type="caution">
    <text evidence="2">The sequence shown here is derived from an EMBL/GenBank/DDBJ whole genome shotgun (WGS) entry which is preliminary data.</text>
</comment>
<protein>
    <recommendedName>
        <fullName evidence="5">Gustatory receptor</fullName>
    </recommendedName>
</protein>
<evidence type="ECO:0000256" key="1">
    <source>
        <dbReference type="SAM" id="Phobius"/>
    </source>
</evidence>
<feature type="transmembrane region" description="Helical" evidence="1">
    <location>
        <begin position="186"/>
        <end position="204"/>
    </location>
</feature>
<feature type="transmembrane region" description="Helical" evidence="1">
    <location>
        <begin position="106"/>
        <end position="131"/>
    </location>
</feature>